<dbReference type="Gene3D" id="3.40.50.300">
    <property type="entry name" value="P-loop containing nucleotide triphosphate hydrolases"/>
    <property type="match status" value="1"/>
</dbReference>
<protein>
    <submittedName>
        <fullName evidence="3">50S ribosome-binding GTPase</fullName>
    </submittedName>
</protein>
<sequence length="530" mass="56071">MKAPWRKNAPSLAERLTALGEAAALARGRLDDEDVEAAEEVVARAGARTALSAGHTAVALAGATGSGKSSLFNAIAGTPIAETGVTRPTTAVAQAARWNPEGSSALLDWLDVPRRHTVEADTDLSGLILIDLPDHDSIEGSHRLEAERLVGAVDLLVWVVDPQKYADAAVHERYLRPLAGHRDVTIVVLNQIDRLPAGAVSRCLEDLRRLLEADGLGGVPVVAVSARTGQGLPELRKILVDRVAGRRERIARLEADARAAADRLGQAARLPADGHDREPPPMAEPLTDALVEAAGVPEVVRAIARAHRHRTVAATGWPVTRWLRSLRPDPLRRLRVEGHGRSSLETVSPVRRAVLDVAIREAGAGASRGVAEPWAAAVRKAARAPGDDLHDALDRVVTGTSLGLSPKPRWWRAVAAVQWLLLACTVVGGLWLSALFAVGYLRLPDVPTPDLGAVPWPTVLFLGGMLAGLLLGALCRVAALAGSRLRARRAARELRAAVADVGVGLVLEPAEAERARFTAFTGLIATAAAP</sequence>
<dbReference type="PANTHER" id="PTHR42698">
    <property type="entry name" value="GTPASE ERA"/>
    <property type="match status" value="1"/>
</dbReference>
<reference evidence="4" key="1">
    <citation type="journal article" date="2019" name="Int. J. Syst. Evol. Microbiol.">
        <title>The Global Catalogue of Microorganisms (GCM) 10K type strain sequencing project: providing services to taxonomists for standard genome sequencing and annotation.</title>
        <authorList>
            <consortium name="The Broad Institute Genomics Platform"/>
            <consortium name="The Broad Institute Genome Sequencing Center for Infectious Disease"/>
            <person name="Wu L."/>
            <person name="Ma J."/>
        </authorList>
    </citation>
    <scope>NUCLEOTIDE SEQUENCE [LARGE SCALE GENOMIC DNA]</scope>
    <source>
        <strain evidence="4">JCM 9377</strain>
    </source>
</reference>
<dbReference type="InterPro" id="IPR027417">
    <property type="entry name" value="P-loop_NTPase"/>
</dbReference>
<dbReference type="Proteomes" id="UP001501237">
    <property type="component" value="Unassembled WGS sequence"/>
</dbReference>
<dbReference type="Pfam" id="PF01926">
    <property type="entry name" value="MMR_HSR1"/>
    <property type="match status" value="1"/>
</dbReference>
<dbReference type="SUPFAM" id="SSF52540">
    <property type="entry name" value="P-loop containing nucleoside triphosphate hydrolases"/>
    <property type="match status" value="1"/>
</dbReference>
<evidence type="ECO:0000313" key="3">
    <source>
        <dbReference type="EMBL" id="GAA3193691.1"/>
    </source>
</evidence>
<keyword evidence="1" id="KW-0472">Membrane</keyword>
<keyword evidence="4" id="KW-1185">Reference proteome</keyword>
<gene>
    <name evidence="3" type="ORF">GCM10010468_03120</name>
</gene>
<comment type="caution">
    <text evidence="3">The sequence shown here is derived from an EMBL/GenBank/DDBJ whole genome shotgun (WGS) entry which is preliminary data.</text>
</comment>
<evidence type="ECO:0000259" key="2">
    <source>
        <dbReference type="Pfam" id="PF01926"/>
    </source>
</evidence>
<proteinExistence type="predicted"/>
<accession>A0ABP6PXH4</accession>
<dbReference type="PANTHER" id="PTHR42698:SF1">
    <property type="entry name" value="GTPASE ERA, MITOCHONDRIAL"/>
    <property type="match status" value="1"/>
</dbReference>
<feature type="domain" description="G" evidence="2">
    <location>
        <begin position="58"/>
        <end position="190"/>
    </location>
</feature>
<name>A0ABP6PXH4_9ACTN</name>
<evidence type="ECO:0000313" key="4">
    <source>
        <dbReference type="Proteomes" id="UP001501237"/>
    </source>
</evidence>
<feature type="transmembrane region" description="Helical" evidence="1">
    <location>
        <begin position="461"/>
        <end position="482"/>
    </location>
</feature>
<dbReference type="InterPro" id="IPR005662">
    <property type="entry name" value="GTPase_Era-like"/>
</dbReference>
<evidence type="ECO:0000256" key="1">
    <source>
        <dbReference type="SAM" id="Phobius"/>
    </source>
</evidence>
<organism evidence="3 4">
    <name type="scientific">Actinocorallia longicatena</name>
    <dbReference type="NCBI Taxonomy" id="111803"/>
    <lineage>
        <taxon>Bacteria</taxon>
        <taxon>Bacillati</taxon>
        <taxon>Actinomycetota</taxon>
        <taxon>Actinomycetes</taxon>
        <taxon>Streptosporangiales</taxon>
        <taxon>Thermomonosporaceae</taxon>
        <taxon>Actinocorallia</taxon>
    </lineage>
</organism>
<keyword evidence="1" id="KW-0812">Transmembrane</keyword>
<keyword evidence="1" id="KW-1133">Transmembrane helix</keyword>
<dbReference type="RefSeq" id="WP_344821310.1">
    <property type="nucleotide sequence ID" value="NZ_BAAAUV010000001.1"/>
</dbReference>
<dbReference type="EMBL" id="BAAAUV010000001">
    <property type="protein sequence ID" value="GAA3193691.1"/>
    <property type="molecule type" value="Genomic_DNA"/>
</dbReference>
<feature type="transmembrane region" description="Helical" evidence="1">
    <location>
        <begin position="419"/>
        <end position="441"/>
    </location>
</feature>
<dbReference type="InterPro" id="IPR006073">
    <property type="entry name" value="GTP-bd"/>
</dbReference>